<feature type="region of interest" description="Disordered" evidence="1">
    <location>
        <begin position="81"/>
        <end position="104"/>
    </location>
</feature>
<name>A0A2I0TVL1_LIMLA</name>
<dbReference type="AlphaFoldDB" id="A0A2I0TVL1"/>
<accession>A0A2I0TVL1</accession>
<reference evidence="3" key="2">
    <citation type="submission" date="2017-12" db="EMBL/GenBank/DDBJ databases">
        <title>Genome sequence of the Bar-tailed Godwit (Limosa lapponica baueri).</title>
        <authorList>
            <person name="Lima N.C.B."/>
            <person name="Parody-Merino A.M."/>
            <person name="Battley P.F."/>
            <person name="Fidler A.E."/>
            <person name="Prosdocimi F."/>
        </authorList>
    </citation>
    <scope>NUCLEOTIDE SEQUENCE [LARGE SCALE GENOMIC DNA]</scope>
</reference>
<keyword evidence="3" id="KW-1185">Reference proteome</keyword>
<evidence type="ECO:0000256" key="1">
    <source>
        <dbReference type="SAM" id="MobiDB-lite"/>
    </source>
</evidence>
<keyword evidence="2" id="KW-0695">RNA-directed DNA polymerase</keyword>
<dbReference type="Proteomes" id="UP000233556">
    <property type="component" value="Unassembled WGS sequence"/>
</dbReference>
<gene>
    <name evidence="2" type="ORF">llap_11856</name>
</gene>
<dbReference type="PANTHER" id="PTHR33332">
    <property type="entry name" value="REVERSE TRANSCRIPTASE DOMAIN-CONTAINING PROTEIN"/>
    <property type="match status" value="1"/>
</dbReference>
<keyword evidence="2" id="KW-0548">Nucleotidyltransferase</keyword>
<reference evidence="3" key="1">
    <citation type="submission" date="2017-11" db="EMBL/GenBank/DDBJ databases">
        <authorList>
            <person name="Lima N.C."/>
            <person name="Parody-Merino A.M."/>
            <person name="Battley P.F."/>
            <person name="Fidler A.E."/>
            <person name="Prosdocimi F."/>
        </authorList>
    </citation>
    <scope>NUCLEOTIDE SEQUENCE [LARGE SCALE GENOMIC DNA]</scope>
</reference>
<sequence length="140" mass="15335">MKDNFSEAAVAPAKANRIKCTLTKFTDDTKLRGEVDTSEGRATLHEDRDRLEEWINKNLMKSNKDKCKVLYVGKHNPGVQHSLGSTQLGSSPVERDMGSWSTTSSIGVNSGAAAAKQDNRMLGCINRGITSRDKEVITPL</sequence>
<organism evidence="2 3">
    <name type="scientific">Limosa lapponica baueri</name>
    <dbReference type="NCBI Taxonomy" id="1758121"/>
    <lineage>
        <taxon>Eukaryota</taxon>
        <taxon>Metazoa</taxon>
        <taxon>Chordata</taxon>
        <taxon>Craniata</taxon>
        <taxon>Vertebrata</taxon>
        <taxon>Euteleostomi</taxon>
        <taxon>Archelosauria</taxon>
        <taxon>Archosauria</taxon>
        <taxon>Dinosauria</taxon>
        <taxon>Saurischia</taxon>
        <taxon>Theropoda</taxon>
        <taxon>Coelurosauria</taxon>
        <taxon>Aves</taxon>
        <taxon>Neognathae</taxon>
        <taxon>Neoaves</taxon>
        <taxon>Charadriiformes</taxon>
        <taxon>Scolopacidae</taxon>
        <taxon>Limosa</taxon>
    </lineage>
</organism>
<proteinExistence type="predicted"/>
<keyword evidence="2" id="KW-0808">Transferase</keyword>
<dbReference type="GO" id="GO:0003964">
    <property type="term" value="F:RNA-directed DNA polymerase activity"/>
    <property type="evidence" value="ECO:0007669"/>
    <property type="project" value="UniProtKB-KW"/>
</dbReference>
<evidence type="ECO:0000313" key="3">
    <source>
        <dbReference type="Proteomes" id="UP000233556"/>
    </source>
</evidence>
<dbReference type="EMBL" id="KZ506954">
    <property type="protein sequence ID" value="PKU37835.1"/>
    <property type="molecule type" value="Genomic_DNA"/>
</dbReference>
<protein>
    <submittedName>
        <fullName evidence="2">Rna-directed dna polymerase from mobile element jockey-like</fullName>
    </submittedName>
</protein>
<dbReference type="OrthoDB" id="5873437at2759"/>
<evidence type="ECO:0000313" key="2">
    <source>
        <dbReference type="EMBL" id="PKU37835.1"/>
    </source>
</evidence>